<proteinExistence type="predicted"/>
<dbReference type="Proteomes" id="UP000289738">
    <property type="component" value="Chromosome B10"/>
</dbReference>
<dbReference type="AlphaFoldDB" id="A0A444X3V4"/>
<keyword evidence="2" id="KW-1185">Reference proteome</keyword>
<accession>A0A444X3V4</accession>
<evidence type="ECO:0000313" key="2">
    <source>
        <dbReference type="Proteomes" id="UP000289738"/>
    </source>
</evidence>
<organism evidence="1 2">
    <name type="scientific">Arachis hypogaea</name>
    <name type="common">Peanut</name>
    <dbReference type="NCBI Taxonomy" id="3818"/>
    <lineage>
        <taxon>Eukaryota</taxon>
        <taxon>Viridiplantae</taxon>
        <taxon>Streptophyta</taxon>
        <taxon>Embryophyta</taxon>
        <taxon>Tracheophyta</taxon>
        <taxon>Spermatophyta</taxon>
        <taxon>Magnoliopsida</taxon>
        <taxon>eudicotyledons</taxon>
        <taxon>Gunneridae</taxon>
        <taxon>Pentapetalae</taxon>
        <taxon>rosids</taxon>
        <taxon>fabids</taxon>
        <taxon>Fabales</taxon>
        <taxon>Fabaceae</taxon>
        <taxon>Papilionoideae</taxon>
        <taxon>50 kb inversion clade</taxon>
        <taxon>dalbergioids sensu lato</taxon>
        <taxon>Dalbergieae</taxon>
        <taxon>Pterocarpus clade</taxon>
        <taxon>Arachis</taxon>
    </lineage>
</organism>
<gene>
    <name evidence="1" type="ORF">Ahy_B10g103724</name>
</gene>
<reference evidence="1 2" key="1">
    <citation type="submission" date="2019-01" db="EMBL/GenBank/DDBJ databases">
        <title>Sequencing of cultivated peanut Arachis hypogaea provides insights into genome evolution and oil improvement.</title>
        <authorList>
            <person name="Chen X."/>
        </authorList>
    </citation>
    <scope>NUCLEOTIDE SEQUENCE [LARGE SCALE GENOMIC DNA]</scope>
    <source>
        <strain evidence="2">cv. Fuhuasheng</strain>
        <tissue evidence="1">Leaves</tissue>
    </source>
</reference>
<evidence type="ECO:0000313" key="1">
    <source>
        <dbReference type="EMBL" id="RYQ84414.1"/>
    </source>
</evidence>
<dbReference type="EMBL" id="SDMP01000020">
    <property type="protein sequence ID" value="RYQ84414.1"/>
    <property type="molecule type" value="Genomic_DNA"/>
</dbReference>
<name>A0A444X3V4_ARAHY</name>
<comment type="caution">
    <text evidence="1">The sequence shown here is derived from an EMBL/GenBank/DDBJ whole genome shotgun (WGS) entry which is preliminary data.</text>
</comment>
<sequence length="157" mass="18634">MRLNYVLLGICDIYYMRILLTVQKDCTIYESIMTVNRIIYPNFQDAFYSLELLYDDRKFITAINEVWSSIEKTICDEVKLCSTRTFTEITYPSFQDALYFMKLLCDDRKFITAINEVWSSIEKTDLFLYGYLKGELGPWESMPSCYLRCRPLSFVEV</sequence>
<protein>
    <submittedName>
        <fullName evidence="1">Uncharacterized protein</fullName>
    </submittedName>
</protein>